<dbReference type="GO" id="GO:0022008">
    <property type="term" value="P:neurogenesis"/>
    <property type="evidence" value="ECO:0007669"/>
    <property type="project" value="TreeGrafter"/>
</dbReference>
<proteinExistence type="predicted"/>
<dbReference type="InterPro" id="IPR000210">
    <property type="entry name" value="BTB/POZ_dom"/>
</dbReference>
<dbReference type="Gene3D" id="2.60.120.820">
    <property type="entry name" value="PHR domain"/>
    <property type="match status" value="1"/>
</dbReference>
<dbReference type="SUPFAM" id="SSF54695">
    <property type="entry name" value="POZ domain"/>
    <property type="match status" value="1"/>
</dbReference>
<protein>
    <recommendedName>
        <fullName evidence="4">BTB domain-containing protein</fullName>
    </recommendedName>
</protein>
<dbReference type="Gene3D" id="1.25.40.420">
    <property type="match status" value="1"/>
</dbReference>
<evidence type="ECO:0000256" key="1">
    <source>
        <dbReference type="ARBA" id="ARBA00004496"/>
    </source>
</evidence>
<dbReference type="Pfam" id="PF08005">
    <property type="entry name" value="PHR"/>
    <property type="match status" value="1"/>
</dbReference>
<dbReference type="CDD" id="cd18282">
    <property type="entry name" value="BTB_POZ_BTBD3_6"/>
    <property type="match status" value="1"/>
</dbReference>
<evidence type="ECO:0000313" key="6">
    <source>
        <dbReference type="Proteomes" id="UP000821853"/>
    </source>
</evidence>
<dbReference type="Proteomes" id="UP000821853">
    <property type="component" value="Unassembled WGS sequence"/>
</dbReference>
<dbReference type="AlphaFoldDB" id="A0A9J6H8B9"/>
<dbReference type="Pfam" id="PF07707">
    <property type="entry name" value="BACK"/>
    <property type="match status" value="1"/>
</dbReference>
<dbReference type="FunFam" id="3.30.710.10:FF:000015">
    <property type="entry name" value="BTB/POZ domain-containing protein 3"/>
    <property type="match status" value="1"/>
</dbReference>
<reference evidence="5 6" key="1">
    <citation type="journal article" date="2020" name="Cell">
        <title>Large-Scale Comparative Analyses of Tick Genomes Elucidate Their Genetic Diversity and Vector Capacities.</title>
        <authorList>
            <consortium name="Tick Genome and Microbiome Consortium (TIGMIC)"/>
            <person name="Jia N."/>
            <person name="Wang J."/>
            <person name="Shi W."/>
            <person name="Du L."/>
            <person name="Sun Y."/>
            <person name="Zhan W."/>
            <person name="Jiang J.F."/>
            <person name="Wang Q."/>
            <person name="Zhang B."/>
            <person name="Ji P."/>
            <person name="Bell-Sakyi L."/>
            <person name="Cui X.M."/>
            <person name="Yuan T.T."/>
            <person name="Jiang B.G."/>
            <person name="Yang W.F."/>
            <person name="Lam T.T."/>
            <person name="Chang Q.C."/>
            <person name="Ding S.J."/>
            <person name="Wang X.J."/>
            <person name="Zhu J.G."/>
            <person name="Ruan X.D."/>
            <person name="Zhao L."/>
            <person name="Wei J.T."/>
            <person name="Ye R.Z."/>
            <person name="Que T.C."/>
            <person name="Du C.H."/>
            <person name="Zhou Y.H."/>
            <person name="Cheng J.X."/>
            <person name="Dai P.F."/>
            <person name="Guo W.B."/>
            <person name="Han X.H."/>
            <person name="Huang E.J."/>
            <person name="Li L.F."/>
            <person name="Wei W."/>
            <person name="Gao Y.C."/>
            <person name="Liu J.Z."/>
            <person name="Shao H.Z."/>
            <person name="Wang X."/>
            <person name="Wang C.C."/>
            <person name="Yang T.C."/>
            <person name="Huo Q.B."/>
            <person name="Li W."/>
            <person name="Chen H.Y."/>
            <person name="Chen S.E."/>
            <person name="Zhou L.G."/>
            <person name="Ni X.B."/>
            <person name="Tian J.H."/>
            <person name="Sheng Y."/>
            <person name="Liu T."/>
            <person name="Pan Y.S."/>
            <person name="Xia L.Y."/>
            <person name="Li J."/>
            <person name="Zhao F."/>
            <person name="Cao W.C."/>
        </authorList>
    </citation>
    <scope>NUCLEOTIDE SEQUENCE [LARGE SCALE GENOMIC DNA]</scope>
    <source>
        <strain evidence="5">HaeL-2018</strain>
    </source>
</reference>
<accession>A0A9J6H8B9</accession>
<keyword evidence="2" id="KW-0963">Cytoplasm</keyword>
<dbReference type="InterPro" id="IPR012983">
    <property type="entry name" value="PHR"/>
</dbReference>
<evidence type="ECO:0000259" key="4">
    <source>
        <dbReference type="PROSITE" id="PS50097"/>
    </source>
</evidence>
<dbReference type="OMA" id="EPASWQC"/>
<dbReference type="FunFam" id="2.60.120.820:FF:000001">
    <property type="entry name" value="BTB/POZ domain-containing protein 3"/>
    <property type="match status" value="1"/>
</dbReference>
<dbReference type="InterPro" id="IPR011705">
    <property type="entry name" value="BACK"/>
</dbReference>
<organism evidence="5 6">
    <name type="scientific">Haemaphysalis longicornis</name>
    <name type="common">Bush tick</name>
    <dbReference type="NCBI Taxonomy" id="44386"/>
    <lineage>
        <taxon>Eukaryota</taxon>
        <taxon>Metazoa</taxon>
        <taxon>Ecdysozoa</taxon>
        <taxon>Arthropoda</taxon>
        <taxon>Chelicerata</taxon>
        <taxon>Arachnida</taxon>
        <taxon>Acari</taxon>
        <taxon>Parasitiformes</taxon>
        <taxon>Ixodida</taxon>
        <taxon>Ixodoidea</taxon>
        <taxon>Ixodidae</taxon>
        <taxon>Haemaphysalinae</taxon>
        <taxon>Haemaphysalis</taxon>
    </lineage>
</organism>
<dbReference type="PANTHER" id="PTHR45774:SF4">
    <property type="entry name" value="AXUNDEAD, ISOFORM F"/>
    <property type="match status" value="1"/>
</dbReference>
<dbReference type="InterPro" id="IPR011333">
    <property type="entry name" value="SKP1/BTB/POZ_sf"/>
</dbReference>
<dbReference type="SMART" id="SM00225">
    <property type="entry name" value="BTB"/>
    <property type="match status" value="1"/>
</dbReference>
<keyword evidence="6" id="KW-1185">Reference proteome</keyword>
<feature type="region of interest" description="Disordered" evidence="3">
    <location>
        <begin position="1"/>
        <end position="102"/>
    </location>
</feature>
<sequence length="519" mass="56288">MSARATRRREESNNSVTTAKQWTFYGQQPGSGGTQSPTSPTLPPPQQHPPPSAPLRSPGGSSNGSSASSASAGGAVGGDLLPSQLLRLGPGQTRDPNWQASRVSVRERNAAMFRNELMSDVRFLVGPKGPQQQAVPAHRYVLATGSSVFHAMFYGGLAAPPGQDIEIPDVEPAAFLVLLRYLYCDDITLEADTVLATLYAAKKYLVPHLARACVAYLETSLTARNACVLLSQSRLFEEPALAQRCWEIIDAQAALALSSDGFPDVDRPTLEAVLSRESLNTREALVFDAALAWAENRRECLGSALYLLRLPAMSLQEFADGARQSGVLTLRETADLFLHFAASQKPPVPFPVQARLGLPTRVCRRFQSCAYRSNQWRYRGRCDSVQFCADRRVFLAGFGLYGSSSGACEYRSRIELKRGGKALAQCDTRFHSDGSSSTFRVYFEHPVQIEADTYYTASAVLEGSELSYFGQEGMSEVSVGSVTFQFQSSSDSTNGTGVQGGQIPELVFYGAADPPECSL</sequence>
<dbReference type="SMART" id="SM00875">
    <property type="entry name" value="BACK"/>
    <property type="match status" value="1"/>
</dbReference>
<dbReference type="Pfam" id="PF00651">
    <property type="entry name" value="BTB"/>
    <property type="match status" value="1"/>
</dbReference>
<evidence type="ECO:0000256" key="2">
    <source>
        <dbReference type="ARBA" id="ARBA00022490"/>
    </source>
</evidence>
<feature type="domain" description="BTB" evidence="4">
    <location>
        <begin position="119"/>
        <end position="191"/>
    </location>
</feature>
<comment type="caution">
    <text evidence="5">The sequence shown here is derived from an EMBL/GenBank/DDBJ whole genome shotgun (WGS) entry which is preliminary data.</text>
</comment>
<dbReference type="InterPro" id="IPR038648">
    <property type="entry name" value="PHR_sf"/>
</dbReference>
<feature type="compositionally biased region" description="Polar residues" evidence="3">
    <location>
        <begin position="13"/>
        <end position="25"/>
    </location>
</feature>
<evidence type="ECO:0000256" key="3">
    <source>
        <dbReference type="SAM" id="MobiDB-lite"/>
    </source>
</evidence>
<evidence type="ECO:0000313" key="5">
    <source>
        <dbReference type="EMBL" id="KAH9383500.1"/>
    </source>
</evidence>
<gene>
    <name evidence="5" type="ORF">HPB48_025015</name>
</gene>
<name>A0A9J6H8B9_HAELO</name>
<dbReference type="GO" id="GO:0005829">
    <property type="term" value="C:cytosol"/>
    <property type="evidence" value="ECO:0007669"/>
    <property type="project" value="TreeGrafter"/>
</dbReference>
<dbReference type="OrthoDB" id="636773at2759"/>
<feature type="compositionally biased region" description="Low complexity" evidence="3">
    <location>
        <begin position="59"/>
        <end position="73"/>
    </location>
</feature>
<comment type="subcellular location">
    <subcellularLocation>
        <location evidence="1">Cytoplasm</location>
    </subcellularLocation>
</comment>
<dbReference type="EMBL" id="JABSTR010001135">
    <property type="protein sequence ID" value="KAH9383500.1"/>
    <property type="molecule type" value="Genomic_DNA"/>
</dbReference>
<dbReference type="PANTHER" id="PTHR45774">
    <property type="entry name" value="BTB/POZ DOMAIN-CONTAINING"/>
    <property type="match status" value="1"/>
</dbReference>
<dbReference type="VEuPathDB" id="VectorBase:HLOH_062308"/>
<feature type="compositionally biased region" description="Pro residues" evidence="3">
    <location>
        <begin position="40"/>
        <end position="53"/>
    </location>
</feature>
<dbReference type="Gene3D" id="3.30.710.10">
    <property type="entry name" value="Potassium Channel Kv1.1, Chain A"/>
    <property type="match status" value="1"/>
</dbReference>
<dbReference type="PROSITE" id="PS50097">
    <property type="entry name" value="BTB"/>
    <property type="match status" value="1"/>
</dbReference>